<dbReference type="Proteomes" id="UP000741360">
    <property type="component" value="Unassembled WGS sequence"/>
</dbReference>
<sequence>MARQTVRRAPEADLYKQSVARLITETSAREDPVLTRILFQYLGWAAFWLVVGTLAGGIVALKFRFPDFLDLPFLSFGRLRAIHTNTVFWGWTSLAMMGLALYAVPRASKTELYSVKLAKIALWLWNVMVLMGTLALASGINNGNQEYREYVWPLALLFAASLLLHVINFYNTIARRKMKEIYISNWYILSAFLWTLVLATIAYLPWYQRGLGQTIIQGYYMHQGVGMWFTPTVVGLTYYFLPLFLNRPIYSYALGVLGFWTQLVFYTIIGTHHFIFSPIPWLLQTIAIVFSVGMMVPVWAGTGNFLLTMKGIGGLIRRSYSLPFILVGVISYGLASTQGTLEAFRTANLTWHFTNFTVGHAHFTMYGFVAFLIWGGIYGLLPRLTGKEPPVKAVGVHFWMSTVGMAIYVASLSVGGTLQGLLWSAQKPFLESVVAMAPHWLWRAVGGMLMILGHLVFAYNLYHMRPAARSTVEARSGREQ</sequence>
<feature type="transmembrane region" description="Helical" evidence="2">
    <location>
        <begin position="252"/>
        <end position="275"/>
    </location>
</feature>
<evidence type="ECO:0000256" key="2">
    <source>
        <dbReference type="SAM" id="Phobius"/>
    </source>
</evidence>
<reference evidence="4" key="1">
    <citation type="submission" date="2020-07" db="EMBL/GenBank/DDBJ databases">
        <title>Huge and variable diversity of episymbiotic CPR bacteria and DPANN archaea in groundwater ecosystems.</title>
        <authorList>
            <person name="He C.Y."/>
            <person name="Keren R."/>
            <person name="Whittaker M."/>
            <person name="Farag I.F."/>
            <person name="Doudna J."/>
            <person name="Cate J.H.D."/>
            <person name="Banfield J.F."/>
        </authorList>
    </citation>
    <scope>NUCLEOTIDE SEQUENCE</scope>
    <source>
        <strain evidence="4">NC_groundwater_717_Ag_S-0.2um_59_8</strain>
    </source>
</reference>
<dbReference type="AlphaFoldDB" id="A0A932GQ14"/>
<dbReference type="Gene3D" id="1.20.210.10">
    <property type="entry name" value="Cytochrome c oxidase-like, subunit I domain"/>
    <property type="match status" value="1"/>
</dbReference>
<feature type="transmembrane region" description="Helical" evidence="2">
    <location>
        <begin position="117"/>
        <end position="138"/>
    </location>
</feature>
<dbReference type="PANTHER" id="PTHR10422">
    <property type="entry name" value="CYTOCHROME C OXIDASE SUBUNIT 1"/>
    <property type="match status" value="1"/>
</dbReference>
<feature type="transmembrane region" description="Helical" evidence="2">
    <location>
        <begin position="361"/>
        <end position="381"/>
    </location>
</feature>
<feature type="transmembrane region" description="Helical" evidence="2">
    <location>
        <begin position="81"/>
        <end position="105"/>
    </location>
</feature>
<dbReference type="GO" id="GO:0016020">
    <property type="term" value="C:membrane"/>
    <property type="evidence" value="ECO:0007669"/>
    <property type="project" value="InterPro"/>
</dbReference>
<comment type="caution">
    <text evidence="4">The sequence shown here is derived from an EMBL/GenBank/DDBJ whole genome shotgun (WGS) entry which is preliminary data.</text>
</comment>
<feature type="transmembrane region" description="Helical" evidence="2">
    <location>
        <begin position="150"/>
        <end position="170"/>
    </location>
</feature>
<feature type="transmembrane region" description="Helical" evidence="2">
    <location>
        <begin position="281"/>
        <end position="307"/>
    </location>
</feature>
<proteinExistence type="predicted"/>
<dbReference type="GO" id="GO:0022904">
    <property type="term" value="P:respiratory electron transport chain"/>
    <property type="evidence" value="ECO:0007669"/>
    <property type="project" value="TreeGrafter"/>
</dbReference>
<dbReference type="InterPro" id="IPR023616">
    <property type="entry name" value="Cyt_c_oxase-like_su1_dom"/>
</dbReference>
<dbReference type="InterPro" id="IPR000883">
    <property type="entry name" value="Cyt_C_Oxase_1"/>
</dbReference>
<keyword evidence="1" id="KW-0813">Transport</keyword>
<evidence type="ECO:0000256" key="1">
    <source>
        <dbReference type="ARBA" id="ARBA00022660"/>
    </source>
</evidence>
<feature type="transmembrane region" description="Helical" evidence="2">
    <location>
        <begin position="182"/>
        <end position="206"/>
    </location>
</feature>
<dbReference type="Pfam" id="PF00115">
    <property type="entry name" value="COX1"/>
    <property type="match status" value="1"/>
</dbReference>
<feature type="transmembrane region" description="Helical" evidence="2">
    <location>
        <begin position="393"/>
        <end position="420"/>
    </location>
</feature>
<accession>A0A932GQ14</accession>
<keyword evidence="2" id="KW-0812">Transmembrane</keyword>
<feature type="transmembrane region" description="Helical" evidence="2">
    <location>
        <begin position="226"/>
        <end position="245"/>
    </location>
</feature>
<organism evidence="4 5">
    <name type="scientific">Tectimicrobiota bacterium</name>
    <dbReference type="NCBI Taxonomy" id="2528274"/>
    <lineage>
        <taxon>Bacteria</taxon>
        <taxon>Pseudomonadati</taxon>
        <taxon>Nitrospinota/Tectimicrobiota group</taxon>
        <taxon>Candidatus Tectimicrobiota</taxon>
    </lineage>
</organism>
<feature type="transmembrane region" description="Helical" evidence="2">
    <location>
        <begin position="319"/>
        <end position="341"/>
    </location>
</feature>
<feature type="domain" description="Cytochrome oxidase subunit I profile" evidence="3">
    <location>
        <begin position="28"/>
        <end position="462"/>
    </location>
</feature>
<name>A0A932GQ14_UNCTE</name>
<dbReference type="GO" id="GO:0015990">
    <property type="term" value="P:electron transport coupled proton transport"/>
    <property type="evidence" value="ECO:0007669"/>
    <property type="project" value="TreeGrafter"/>
</dbReference>
<dbReference type="PROSITE" id="PS50855">
    <property type="entry name" value="COX1"/>
    <property type="match status" value="1"/>
</dbReference>
<feature type="transmembrane region" description="Helical" evidence="2">
    <location>
        <begin position="41"/>
        <end position="61"/>
    </location>
</feature>
<dbReference type="SUPFAM" id="SSF81442">
    <property type="entry name" value="Cytochrome c oxidase subunit I-like"/>
    <property type="match status" value="1"/>
</dbReference>
<gene>
    <name evidence="4" type="ORF">HYY65_09390</name>
</gene>
<dbReference type="GO" id="GO:0020037">
    <property type="term" value="F:heme binding"/>
    <property type="evidence" value="ECO:0007669"/>
    <property type="project" value="InterPro"/>
</dbReference>
<keyword evidence="1" id="KW-0679">Respiratory chain</keyword>
<keyword evidence="2" id="KW-1133">Transmembrane helix</keyword>
<protein>
    <submittedName>
        <fullName evidence="4">Cbb3-type cytochrome c oxidase subunit I</fullName>
    </submittedName>
</protein>
<dbReference type="GO" id="GO:0009060">
    <property type="term" value="P:aerobic respiration"/>
    <property type="evidence" value="ECO:0007669"/>
    <property type="project" value="InterPro"/>
</dbReference>
<evidence type="ECO:0000313" key="5">
    <source>
        <dbReference type="Proteomes" id="UP000741360"/>
    </source>
</evidence>
<evidence type="ECO:0000313" key="4">
    <source>
        <dbReference type="EMBL" id="MBI3015253.1"/>
    </source>
</evidence>
<feature type="transmembrane region" description="Helical" evidence="2">
    <location>
        <begin position="440"/>
        <end position="462"/>
    </location>
</feature>
<keyword evidence="2" id="KW-0472">Membrane</keyword>
<dbReference type="PANTHER" id="PTHR10422:SF29">
    <property type="entry name" value="CYTOCHROME C OXIDASE SUBUNIT 1 HOMOLOG, BACTEROID"/>
    <property type="match status" value="1"/>
</dbReference>
<dbReference type="InterPro" id="IPR036927">
    <property type="entry name" value="Cyt_c_oxase-like_su1_sf"/>
</dbReference>
<evidence type="ECO:0000259" key="3">
    <source>
        <dbReference type="PROSITE" id="PS50855"/>
    </source>
</evidence>
<dbReference type="GO" id="GO:0004129">
    <property type="term" value="F:cytochrome-c oxidase activity"/>
    <property type="evidence" value="ECO:0007669"/>
    <property type="project" value="InterPro"/>
</dbReference>
<dbReference type="EMBL" id="JACPSX010000177">
    <property type="protein sequence ID" value="MBI3015253.1"/>
    <property type="molecule type" value="Genomic_DNA"/>
</dbReference>
<keyword evidence="1" id="KW-0249">Electron transport</keyword>